<dbReference type="RefSeq" id="WP_085236613.1">
    <property type="nucleotide sequence ID" value="NZ_CP020773.1"/>
</dbReference>
<dbReference type="Proteomes" id="UP000242864">
    <property type="component" value="Chromosome"/>
</dbReference>
<reference evidence="1 2" key="1">
    <citation type="submission" date="2017-04" db="EMBL/GenBank/DDBJ databases">
        <authorList>
            <person name="Veseli I.A."/>
            <person name="Tang C."/>
            <person name="Pombert J.-F."/>
        </authorList>
    </citation>
    <scope>NUCLEOTIDE SEQUENCE [LARGE SCALE GENOMIC DNA]</scope>
    <source>
        <strain evidence="1 2">ATCC 700373</strain>
    </source>
</reference>
<accession>A0AAC9WM09</accession>
<sequence>MPYISLISSWKNNDIESIAHMIDDHVTAYYINELGEAQPITKSVLIQMLRRRMSQIIESDDLQWNFEMIHRAQVHDGQMIIFYVYSVENPDYQKTRKTLVAMTFGHNHSNNPRIKTIYITTNVTEIQA</sequence>
<name>A0AAC9WM09_9STAP</name>
<protein>
    <submittedName>
        <fullName evidence="1">Uncharacterized protein</fullName>
    </submittedName>
</protein>
<evidence type="ECO:0000313" key="2">
    <source>
        <dbReference type="Proteomes" id="UP000242864"/>
    </source>
</evidence>
<dbReference type="KEGG" id="slz:B5P37_02065"/>
<gene>
    <name evidence="1" type="ORF">B5P37_02065</name>
</gene>
<dbReference type="EMBL" id="CP020773">
    <property type="protein sequence ID" value="ARJ50192.1"/>
    <property type="molecule type" value="Genomic_DNA"/>
</dbReference>
<keyword evidence="2" id="KW-1185">Reference proteome</keyword>
<proteinExistence type="predicted"/>
<organism evidence="1 2">
    <name type="scientific">Staphylococcus lutrae</name>
    <dbReference type="NCBI Taxonomy" id="155085"/>
    <lineage>
        <taxon>Bacteria</taxon>
        <taxon>Bacillati</taxon>
        <taxon>Bacillota</taxon>
        <taxon>Bacilli</taxon>
        <taxon>Bacillales</taxon>
        <taxon>Staphylococcaceae</taxon>
        <taxon>Staphylococcus</taxon>
    </lineage>
</organism>
<dbReference type="AlphaFoldDB" id="A0AAC9WM09"/>
<evidence type="ECO:0000313" key="1">
    <source>
        <dbReference type="EMBL" id="ARJ50192.1"/>
    </source>
</evidence>